<evidence type="ECO:0000256" key="1">
    <source>
        <dbReference type="SAM" id="MobiDB-lite"/>
    </source>
</evidence>
<evidence type="ECO:0000259" key="2">
    <source>
        <dbReference type="Pfam" id="PF00011"/>
    </source>
</evidence>
<sequence length="290" mass="32317">MLATPPKNFRRSLEVLDRLLENASGRHDSAPMSSPDVFVEDAQGLHTPPPPETPLDIPDEDFDESSPPRQGSLDTVWEEVLLAKSKELASSPSKVMSLDGTAPPPAIATDSPPRKKPLKRKSRVEVKESPDGRNTEQLSIMFDLTGVKKQDMHVSYRTTRLIVNWRVERVTERKEGDAIVRDREVRKYSHTIPLPEGTKFEDVRASRDGPRLKLTIPNSKCVRADTSESGEEGGGASKRENQEQPQPNEPQTVPDDDTILSGEWQTALSEDWKTSLSAVTEYHSCQSVVE</sequence>
<dbReference type="STRING" id="5643.A0A060SR89"/>
<feature type="domain" description="SHSP" evidence="2">
    <location>
        <begin position="134"/>
        <end position="220"/>
    </location>
</feature>
<organism evidence="3 4">
    <name type="scientific">Pycnoporus cinnabarinus</name>
    <name type="common">Cinnabar-red polypore</name>
    <name type="synonym">Trametes cinnabarina</name>
    <dbReference type="NCBI Taxonomy" id="5643"/>
    <lineage>
        <taxon>Eukaryota</taxon>
        <taxon>Fungi</taxon>
        <taxon>Dikarya</taxon>
        <taxon>Basidiomycota</taxon>
        <taxon>Agaricomycotina</taxon>
        <taxon>Agaricomycetes</taxon>
        <taxon>Polyporales</taxon>
        <taxon>Polyporaceae</taxon>
        <taxon>Trametes</taxon>
    </lineage>
</organism>
<evidence type="ECO:0000313" key="3">
    <source>
        <dbReference type="EMBL" id="CDO74963.1"/>
    </source>
</evidence>
<gene>
    <name evidence="3" type="ORF">BN946_scf184945.g35</name>
</gene>
<dbReference type="Proteomes" id="UP000029665">
    <property type="component" value="Unassembled WGS sequence"/>
</dbReference>
<accession>A0A060SR89</accession>
<feature type="region of interest" description="Disordered" evidence="1">
    <location>
        <begin position="24"/>
        <end position="76"/>
    </location>
</feature>
<dbReference type="EMBL" id="CCBP010000229">
    <property type="protein sequence ID" value="CDO74963.1"/>
    <property type="molecule type" value="Genomic_DNA"/>
</dbReference>
<dbReference type="Pfam" id="PF00011">
    <property type="entry name" value="HSP20"/>
    <property type="match status" value="1"/>
</dbReference>
<dbReference type="Gene3D" id="2.60.40.790">
    <property type="match status" value="1"/>
</dbReference>
<dbReference type="InterPro" id="IPR002068">
    <property type="entry name" value="A-crystallin/Hsp20_dom"/>
</dbReference>
<dbReference type="SUPFAM" id="SSF49764">
    <property type="entry name" value="HSP20-like chaperones"/>
    <property type="match status" value="1"/>
</dbReference>
<dbReference type="OrthoDB" id="1431247at2759"/>
<dbReference type="HOGENOM" id="CLU_083694_0_0_1"/>
<feature type="region of interest" description="Disordered" evidence="1">
    <location>
        <begin position="88"/>
        <end position="135"/>
    </location>
</feature>
<proteinExistence type="predicted"/>
<name>A0A060SR89_PYCCI</name>
<reference evidence="3" key="1">
    <citation type="submission" date="2014-01" db="EMBL/GenBank/DDBJ databases">
        <title>The genome of the white-rot fungus Pycnoporus cinnabarinus: a basidiomycete model with a versatile arsenal for lignocellulosic biomass breakdown.</title>
        <authorList>
            <person name="Levasseur A."/>
            <person name="Lomascolo A."/>
            <person name="Ruiz-Duenas F.J."/>
            <person name="Uzan E."/>
            <person name="Piumi F."/>
            <person name="Kues U."/>
            <person name="Ram A.F.J."/>
            <person name="Murat C."/>
            <person name="Haon M."/>
            <person name="Benoit I."/>
            <person name="Arfi Y."/>
            <person name="Chevret D."/>
            <person name="Drula E."/>
            <person name="Kwon M.J."/>
            <person name="Gouret P."/>
            <person name="Lesage-Meessen L."/>
            <person name="Lombard V."/>
            <person name="Mariette J."/>
            <person name="Noirot C."/>
            <person name="Park J."/>
            <person name="Patyshakuliyeva A."/>
            <person name="Wieneger R.A.B."/>
            <person name="Wosten H.A.B."/>
            <person name="Martin F."/>
            <person name="Coutinho P.M."/>
            <person name="de Vries R."/>
            <person name="Martinez A.T."/>
            <person name="Klopp C."/>
            <person name="Pontarotti P."/>
            <person name="Henrissat B."/>
            <person name="Record E."/>
        </authorList>
    </citation>
    <scope>NUCLEOTIDE SEQUENCE [LARGE SCALE GENOMIC DNA]</scope>
    <source>
        <strain evidence="3">BRFM137</strain>
    </source>
</reference>
<dbReference type="AlphaFoldDB" id="A0A060SR89"/>
<feature type="region of interest" description="Disordered" evidence="1">
    <location>
        <begin position="218"/>
        <end position="260"/>
    </location>
</feature>
<evidence type="ECO:0000313" key="4">
    <source>
        <dbReference type="Proteomes" id="UP000029665"/>
    </source>
</evidence>
<comment type="caution">
    <text evidence="3">The sequence shown here is derived from an EMBL/GenBank/DDBJ whole genome shotgun (WGS) entry which is preliminary data.</text>
</comment>
<dbReference type="CDD" id="cd06464">
    <property type="entry name" value="ACD_sHsps-like"/>
    <property type="match status" value="1"/>
</dbReference>
<feature type="compositionally biased region" description="Basic and acidic residues" evidence="1">
    <location>
        <begin position="123"/>
        <end position="134"/>
    </location>
</feature>
<dbReference type="OMA" id="PDGRNTE"/>
<protein>
    <recommendedName>
        <fullName evidence="2">SHSP domain-containing protein</fullName>
    </recommendedName>
</protein>
<keyword evidence="4" id="KW-1185">Reference proteome</keyword>
<dbReference type="InterPro" id="IPR008978">
    <property type="entry name" value="HSP20-like_chaperone"/>
</dbReference>